<proteinExistence type="predicted"/>
<feature type="compositionally biased region" description="Gly residues" evidence="1">
    <location>
        <begin position="384"/>
        <end position="406"/>
    </location>
</feature>
<dbReference type="InterPro" id="IPR050693">
    <property type="entry name" value="Hsp70_NEF-Inhibitors"/>
</dbReference>
<keyword evidence="3" id="KW-1185">Reference proteome</keyword>
<dbReference type="AlphaFoldDB" id="A0A835SF06"/>
<evidence type="ECO:0000313" key="2">
    <source>
        <dbReference type="EMBL" id="KAG2426037.1"/>
    </source>
</evidence>
<feature type="region of interest" description="Disordered" evidence="1">
    <location>
        <begin position="71"/>
        <end position="90"/>
    </location>
</feature>
<dbReference type="InterPro" id="IPR016024">
    <property type="entry name" value="ARM-type_fold"/>
</dbReference>
<feature type="region of interest" description="Disordered" evidence="1">
    <location>
        <begin position="369"/>
        <end position="414"/>
    </location>
</feature>
<dbReference type="InterPro" id="IPR011989">
    <property type="entry name" value="ARM-like"/>
</dbReference>
<dbReference type="PANTHER" id="PTHR19316:SF18">
    <property type="entry name" value="HSP70-BINDING PROTEIN 1"/>
    <property type="match status" value="1"/>
</dbReference>
<dbReference type="Proteomes" id="UP000650467">
    <property type="component" value="Unassembled WGS sequence"/>
</dbReference>
<sequence length="430" mass="43762">MSLPQWKGLWDWSLKHADGTGGSRFRPEDVDPEKMKWLDAALKSYMVDFGARMRDIKTRLASDTAAAAAAAGAGKDQAPDADGEAGEDAEVEEKERLLEELMDIVGSIDYARDLHKIGGVPVLLELLEAPAPGLRWRAAEVVATCVANNPPVQEWFLEGGVLPRLLALAQPTQPATCRTKALLAISGLIRHFAPGLAALRAAGGLPVVVEAAKAADRRVARKAMTTLTYMLSQRQSDCDAAVTADGVLPPLVAALAAGAAAGSGEEEAEEPGSQEDSDFRQAALGVLLQLAAYPGTWAAVRDAPGLRARLTALEAAHLALPPDTAEAQAEELAALRRLAALVAAPAAPPLRPDASDHVSVAEFEAAAGGEEMTISVNPPPPAAGAGGRGGDGGAGAADQGAAGGQGAPAAAAAAPAVAAPAAAPLLLGPP</sequence>
<comment type="caution">
    <text evidence="2">The sequence shown here is derived from an EMBL/GenBank/DDBJ whole genome shotgun (WGS) entry which is preliminary data.</text>
</comment>
<protein>
    <recommendedName>
        <fullName evidence="4">Nucleotide exchange factor Fes1 domain-containing protein</fullName>
    </recommendedName>
</protein>
<evidence type="ECO:0000313" key="3">
    <source>
        <dbReference type="Proteomes" id="UP000650467"/>
    </source>
</evidence>
<feature type="compositionally biased region" description="Acidic residues" evidence="1">
    <location>
        <begin position="79"/>
        <end position="90"/>
    </location>
</feature>
<dbReference type="PANTHER" id="PTHR19316">
    <property type="entry name" value="PROTEIN FOLDING REGULATOR"/>
    <property type="match status" value="1"/>
</dbReference>
<name>A0A835SF06_CHLIN</name>
<evidence type="ECO:0008006" key="4">
    <source>
        <dbReference type="Google" id="ProtNLM"/>
    </source>
</evidence>
<organism evidence="2 3">
    <name type="scientific">Chlamydomonas incerta</name>
    <dbReference type="NCBI Taxonomy" id="51695"/>
    <lineage>
        <taxon>Eukaryota</taxon>
        <taxon>Viridiplantae</taxon>
        <taxon>Chlorophyta</taxon>
        <taxon>core chlorophytes</taxon>
        <taxon>Chlorophyceae</taxon>
        <taxon>CS clade</taxon>
        <taxon>Chlamydomonadales</taxon>
        <taxon>Chlamydomonadaceae</taxon>
        <taxon>Chlamydomonas</taxon>
    </lineage>
</organism>
<dbReference type="GO" id="GO:0005783">
    <property type="term" value="C:endoplasmic reticulum"/>
    <property type="evidence" value="ECO:0007669"/>
    <property type="project" value="TreeGrafter"/>
</dbReference>
<accession>A0A835SF06</accession>
<dbReference type="SUPFAM" id="SSF48371">
    <property type="entry name" value="ARM repeat"/>
    <property type="match status" value="1"/>
</dbReference>
<dbReference type="EMBL" id="JAEHOC010000050">
    <property type="protein sequence ID" value="KAG2426037.1"/>
    <property type="molecule type" value="Genomic_DNA"/>
</dbReference>
<dbReference type="GO" id="GO:0000774">
    <property type="term" value="F:adenyl-nucleotide exchange factor activity"/>
    <property type="evidence" value="ECO:0007669"/>
    <property type="project" value="TreeGrafter"/>
</dbReference>
<gene>
    <name evidence="2" type="ORF">HXX76_013227</name>
</gene>
<dbReference type="OrthoDB" id="10250458at2759"/>
<evidence type="ECO:0000256" key="1">
    <source>
        <dbReference type="SAM" id="MobiDB-lite"/>
    </source>
</evidence>
<reference evidence="2" key="1">
    <citation type="journal article" date="2020" name="bioRxiv">
        <title>Comparative genomics of Chlamydomonas.</title>
        <authorList>
            <person name="Craig R.J."/>
            <person name="Hasan A.R."/>
            <person name="Ness R.W."/>
            <person name="Keightley P.D."/>
        </authorList>
    </citation>
    <scope>NUCLEOTIDE SEQUENCE</scope>
    <source>
        <strain evidence="2">SAG 7.73</strain>
    </source>
</reference>
<dbReference type="Gene3D" id="1.25.10.10">
    <property type="entry name" value="Leucine-rich Repeat Variant"/>
    <property type="match status" value="1"/>
</dbReference>